<accession>A0A9D6Z145</accession>
<comment type="caution">
    <text evidence="1">The sequence shown here is derived from an EMBL/GenBank/DDBJ whole genome shotgun (WGS) entry which is preliminary data.</text>
</comment>
<protein>
    <submittedName>
        <fullName evidence="1">Uncharacterized protein</fullName>
    </submittedName>
</protein>
<sequence length="146" mass="16128">MERVMVLVVVALLVVIGAAGPAESMSGCGPAQYCPQRTLVNKKVPCVRTEMVAEVQPCTRVVPVKKVGYRVQNVMLKGTPVGRPCGQDPCTKCCPQPFCQVVQQKVPYVYYEPQCIPWYNVVYKPVCRTVMLPQTYMVEAAPMCGK</sequence>
<reference evidence="1" key="1">
    <citation type="submission" date="2020-07" db="EMBL/GenBank/DDBJ databases">
        <title>Huge and variable diversity of episymbiotic CPR bacteria and DPANN archaea in groundwater ecosystems.</title>
        <authorList>
            <person name="He C.Y."/>
            <person name="Keren R."/>
            <person name="Whittaker M."/>
            <person name="Farag I.F."/>
            <person name="Doudna J."/>
            <person name="Cate J.H.D."/>
            <person name="Banfield J.F."/>
        </authorList>
    </citation>
    <scope>NUCLEOTIDE SEQUENCE</scope>
    <source>
        <strain evidence="1">NC_groundwater_1664_Pr3_B-0.1um_52_9</strain>
    </source>
</reference>
<evidence type="ECO:0000313" key="1">
    <source>
        <dbReference type="EMBL" id="MBI5250678.1"/>
    </source>
</evidence>
<name>A0A9D6Z145_9BACT</name>
<evidence type="ECO:0000313" key="2">
    <source>
        <dbReference type="Proteomes" id="UP000807825"/>
    </source>
</evidence>
<proteinExistence type="predicted"/>
<dbReference type="AlphaFoldDB" id="A0A9D6Z145"/>
<dbReference type="Proteomes" id="UP000807825">
    <property type="component" value="Unassembled WGS sequence"/>
</dbReference>
<dbReference type="EMBL" id="JACRDE010000376">
    <property type="protein sequence ID" value="MBI5250678.1"/>
    <property type="molecule type" value="Genomic_DNA"/>
</dbReference>
<gene>
    <name evidence="1" type="ORF">HY912_14405</name>
</gene>
<organism evidence="1 2">
    <name type="scientific">Desulfomonile tiedjei</name>
    <dbReference type="NCBI Taxonomy" id="2358"/>
    <lineage>
        <taxon>Bacteria</taxon>
        <taxon>Pseudomonadati</taxon>
        <taxon>Thermodesulfobacteriota</taxon>
        <taxon>Desulfomonilia</taxon>
        <taxon>Desulfomonilales</taxon>
        <taxon>Desulfomonilaceae</taxon>
        <taxon>Desulfomonile</taxon>
    </lineage>
</organism>